<gene>
    <name evidence="1" type="ORF">NCTC9419_03135</name>
</gene>
<evidence type="ECO:0000313" key="2">
    <source>
        <dbReference type="Proteomes" id="UP000271603"/>
    </source>
</evidence>
<accession>A0A447QNI0</accession>
<dbReference type="Proteomes" id="UP000271603">
    <property type="component" value="Chromosome"/>
</dbReference>
<dbReference type="EMBL" id="LR134155">
    <property type="protein sequence ID" value="VEA71571.1"/>
    <property type="molecule type" value="Genomic_DNA"/>
</dbReference>
<evidence type="ECO:0000313" key="1">
    <source>
        <dbReference type="EMBL" id="VEA71571.1"/>
    </source>
</evidence>
<reference evidence="1 2" key="1">
    <citation type="submission" date="2018-12" db="EMBL/GenBank/DDBJ databases">
        <authorList>
            <consortium name="Pathogen Informatics"/>
        </authorList>
    </citation>
    <scope>NUCLEOTIDE SEQUENCE [LARGE SCALE GENOMIC DNA]</scope>
    <source>
        <strain evidence="1 2">NCTC9419</strain>
    </source>
</reference>
<name>A0A447QNI0_SERRU</name>
<organism evidence="1 2">
    <name type="scientific">Serratia rubidaea</name>
    <name type="common">Serratia marinorubra</name>
    <dbReference type="NCBI Taxonomy" id="61652"/>
    <lineage>
        <taxon>Bacteria</taxon>
        <taxon>Pseudomonadati</taxon>
        <taxon>Pseudomonadota</taxon>
        <taxon>Gammaproteobacteria</taxon>
        <taxon>Enterobacterales</taxon>
        <taxon>Yersiniaceae</taxon>
        <taxon>Serratia</taxon>
    </lineage>
</organism>
<proteinExistence type="predicted"/>
<dbReference type="AlphaFoldDB" id="A0A447QNI0"/>
<protein>
    <submittedName>
        <fullName evidence="1">Uncharacterized protein</fullName>
    </submittedName>
</protein>
<sequence>MLDPFATAIPDRLRHRNAGVAQGVQPEQLTFNILTIVIIATVNAQRKPAAAMGDLQGGIFRTAQQPDRGARVLRIVGQRPIGQPEDRLVTQGVVLFRAHVQLRCF</sequence>